<dbReference type="PANTHER" id="PTHR35046">
    <property type="entry name" value="ZINC KNUCKLE (CCHC-TYPE) FAMILY PROTEIN"/>
    <property type="match status" value="1"/>
</dbReference>
<feature type="compositionally biased region" description="Acidic residues" evidence="1">
    <location>
        <begin position="58"/>
        <end position="69"/>
    </location>
</feature>
<reference evidence="2 3" key="1">
    <citation type="journal article" date="2014" name="Am. J. Bot.">
        <title>Genome assembly and annotation for red clover (Trifolium pratense; Fabaceae).</title>
        <authorList>
            <person name="Istvanek J."/>
            <person name="Jaros M."/>
            <person name="Krenek A."/>
            <person name="Repkova J."/>
        </authorList>
    </citation>
    <scope>NUCLEOTIDE SEQUENCE [LARGE SCALE GENOMIC DNA]</scope>
    <source>
        <strain evidence="3">cv. Tatra</strain>
        <tissue evidence="2">Young leaves</tissue>
    </source>
</reference>
<sequence length="459" mass="52457">MVKALLDQLTALTTKGDNVANNNINDDNKNNNSNRNNNNNNRNGDINHNNNNPTTDDSSSEDEEVVSEEGGEHGNHHDYRVKAYIPLFHKTMEVEEFMDWQINVDRFFNVMDILENKQVKMVAIRLKSTVAVWWDRPVAQRKMKKLMLERFLPEDYEQIMYNMYIECVQGKRSVTEYTVEFLRFSEHNELGESENQKVTRYVSALKSLLQEKMGLQTVWTVGKASNLALKAELLEKSLRSFSNFRRYSPQNNVDDKEKSAATKDSNPVNKAGSSGSAPQGKAPVQKQHNPYAKPTGDTCYRCGGKVRRSNVCPSRRVAGVVEEKDDDDDEHPANEDEYAEAEFAKEESDERVNFVLQLMLMSAMKEEILISGEVLEILKDFNELIADELTNDLPPMRDIQHQINLIPSSSLPNLPHYRMSPKENEILREQIEDLLKKGFIRESMSPCAIPVLLVPKKGN</sequence>
<evidence type="ECO:0000256" key="1">
    <source>
        <dbReference type="SAM" id="MobiDB-lite"/>
    </source>
</evidence>
<protein>
    <submittedName>
        <fullName evidence="2">Geraniol 8-hydroxylase-like</fullName>
    </submittedName>
</protein>
<dbReference type="ExpressionAtlas" id="A0A2K3PMM5">
    <property type="expression patterns" value="baseline"/>
</dbReference>
<proteinExistence type="predicted"/>
<dbReference type="Proteomes" id="UP000236291">
    <property type="component" value="Unassembled WGS sequence"/>
</dbReference>
<feature type="region of interest" description="Disordered" evidence="1">
    <location>
        <begin position="246"/>
        <end position="296"/>
    </location>
</feature>
<reference evidence="2 3" key="2">
    <citation type="journal article" date="2017" name="Front. Plant Sci.">
        <title>Gene Classification and Mining of Molecular Markers Useful in Red Clover (Trifolium pratense) Breeding.</title>
        <authorList>
            <person name="Istvanek J."/>
            <person name="Dluhosova J."/>
            <person name="Dluhos P."/>
            <person name="Patkova L."/>
            <person name="Nedelnik J."/>
            <person name="Repkova J."/>
        </authorList>
    </citation>
    <scope>NUCLEOTIDE SEQUENCE [LARGE SCALE GENOMIC DNA]</scope>
    <source>
        <strain evidence="3">cv. Tatra</strain>
        <tissue evidence="2">Young leaves</tissue>
    </source>
</reference>
<evidence type="ECO:0000313" key="2">
    <source>
        <dbReference type="EMBL" id="PNY16528.1"/>
    </source>
</evidence>
<organism evidence="2 3">
    <name type="scientific">Trifolium pratense</name>
    <name type="common">Red clover</name>
    <dbReference type="NCBI Taxonomy" id="57577"/>
    <lineage>
        <taxon>Eukaryota</taxon>
        <taxon>Viridiplantae</taxon>
        <taxon>Streptophyta</taxon>
        <taxon>Embryophyta</taxon>
        <taxon>Tracheophyta</taxon>
        <taxon>Spermatophyta</taxon>
        <taxon>Magnoliopsida</taxon>
        <taxon>eudicotyledons</taxon>
        <taxon>Gunneridae</taxon>
        <taxon>Pentapetalae</taxon>
        <taxon>rosids</taxon>
        <taxon>fabids</taxon>
        <taxon>Fabales</taxon>
        <taxon>Fabaceae</taxon>
        <taxon>Papilionoideae</taxon>
        <taxon>50 kb inversion clade</taxon>
        <taxon>NPAAA clade</taxon>
        <taxon>Hologalegina</taxon>
        <taxon>IRL clade</taxon>
        <taxon>Trifolieae</taxon>
        <taxon>Trifolium</taxon>
    </lineage>
</organism>
<dbReference type="InterPro" id="IPR043502">
    <property type="entry name" value="DNA/RNA_pol_sf"/>
</dbReference>
<dbReference type="EMBL" id="ASHM01008598">
    <property type="protein sequence ID" value="PNY16528.1"/>
    <property type="molecule type" value="Genomic_DNA"/>
</dbReference>
<evidence type="ECO:0000313" key="3">
    <source>
        <dbReference type="Proteomes" id="UP000236291"/>
    </source>
</evidence>
<gene>
    <name evidence="2" type="ORF">L195_g013250</name>
</gene>
<dbReference type="SUPFAM" id="SSF56672">
    <property type="entry name" value="DNA/RNA polymerases"/>
    <property type="match status" value="1"/>
</dbReference>
<dbReference type="Gene3D" id="3.10.10.10">
    <property type="entry name" value="HIV Type 1 Reverse Transcriptase, subunit A, domain 1"/>
    <property type="match status" value="1"/>
</dbReference>
<feature type="region of interest" description="Disordered" evidence="1">
    <location>
        <begin position="17"/>
        <end position="74"/>
    </location>
</feature>
<accession>A0A2K3PMM5</accession>
<comment type="caution">
    <text evidence="2">The sequence shown here is derived from an EMBL/GenBank/DDBJ whole genome shotgun (WGS) entry which is preliminary data.</text>
</comment>
<dbReference type="AlphaFoldDB" id="A0A2K3PMM5"/>
<feature type="compositionally biased region" description="Low complexity" evidence="1">
    <location>
        <begin position="17"/>
        <end position="52"/>
    </location>
</feature>
<name>A0A2K3PMM5_TRIPR</name>
<feature type="compositionally biased region" description="Polar residues" evidence="1">
    <location>
        <begin position="262"/>
        <end position="277"/>
    </location>
</feature>
<dbReference type="PANTHER" id="PTHR35046:SF18">
    <property type="entry name" value="RNA-DIRECTED DNA POLYMERASE"/>
    <property type="match status" value="1"/>
</dbReference>